<dbReference type="Proteomes" id="UP000596661">
    <property type="component" value="Unassembled WGS sequence"/>
</dbReference>
<dbReference type="EnsemblPlants" id="evm.model.10.201">
    <property type="protein sequence ID" value="cds.evm.model.10.201"/>
    <property type="gene ID" value="evm.TU.10.201"/>
</dbReference>
<dbReference type="EMBL" id="UZAU01000789">
    <property type="status" value="NOT_ANNOTATED_CDS"/>
    <property type="molecule type" value="Genomic_DNA"/>
</dbReference>
<dbReference type="Gramene" id="evm.model.10.201">
    <property type="protein sequence ID" value="cds.evm.model.10.201"/>
    <property type="gene ID" value="evm.TU.10.201"/>
</dbReference>
<reference evidence="1" key="1">
    <citation type="submission" date="2021-03" db="UniProtKB">
        <authorList>
            <consortium name="EnsemblPlants"/>
        </authorList>
    </citation>
    <scope>IDENTIFICATION</scope>
</reference>
<sequence length="154" mass="17733">MIRLETLVESTMKLKISIKKPVCLPRLIQVTLIFSIMNQPLLLYIAASRKAIIVFLNSEARGVCAKEIYCSNVMILQDLLKNYRRKNSSPKCALKIDISKAYDMVYWDFLEDLLNAFKLPRKFVDRVMICVRNTSYTLLMNGRMQGMFNGAKGL</sequence>
<dbReference type="AlphaFoldDB" id="A0A803QLN3"/>
<keyword evidence="2" id="KW-1185">Reference proteome</keyword>
<dbReference type="PANTHER" id="PTHR33116:SF78">
    <property type="entry name" value="OS12G0587133 PROTEIN"/>
    <property type="match status" value="1"/>
</dbReference>
<organism evidence="1 2">
    <name type="scientific">Cannabis sativa</name>
    <name type="common">Hemp</name>
    <name type="synonym">Marijuana</name>
    <dbReference type="NCBI Taxonomy" id="3483"/>
    <lineage>
        <taxon>Eukaryota</taxon>
        <taxon>Viridiplantae</taxon>
        <taxon>Streptophyta</taxon>
        <taxon>Embryophyta</taxon>
        <taxon>Tracheophyta</taxon>
        <taxon>Spermatophyta</taxon>
        <taxon>Magnoliopsida</taxon>
        <taxon>eudicotyledons</taxon>
        <taxon>Gunneridae</taxon>
        <taxon>Pentapetalae</taxon>
        <taxon>rosids</taxon>
        <taxon>fabids</taxon>
        <taxon>Rosales</taxon>
        <taxon>Cannabaceae</taxon>
        <taxon>Cannabis</taxon>
    </lineage>
</organism>
<evidence type="ECO:0008006" key="3">
    <source>
        <dbReference type="Google" id="ProtNLM"/>
    </source>
</evidence>
<evidence type="ECO:0000313" key="1">
    <source>
        <dbReference type="EnsemblPlants" id="cds.evm.model.10.201"/>
    </source>
</evidence>
<evidence type="ECO:0000313" key="2">
    <source>
        <dbReference type="Proteomes" id="UP000596661"/>
    </source>
</evidence>
<accession>A0A803QLN3</accession>
<dbReference type="PANTHER" id="PTHR33116">
    <property type="entry name" value="REVERSE TRANSCRIPTASE ZINC-BINDING DOMAIN-CONTAINING PROTEIN-RELATED-RELATED"/>
    <property type="match status" value="1"/>
</dbReference>
<proteinExistence type="predicted"/>
<name>A0A803QLN3_CANSA</name>
<protein>
    <recommendedName>
        <fullName evidence="3">Reverse transcriptase domain-containing protein</fullName>
    </recommendedName>
</protein>